<dbReference type="STRING" id="461836.A0A0L0DQG9"/>
<dbReference type="SMART" id="SM00248">
    <property type="entry name" value="ANK"/>
    <property type="match status" value="6"/>
</dbReference>
<dbReference type="Pfam" id="PF12796">
    <property type="entry name" value="Ank_2"/>
    <property type="match status" value="3"/>
</dbReference>
<dbReference type="GeneID" id="25568633"/>
<dbReference type="RefSeq" id="XP_013753569.1">
    <property type="nucleotide sequence ID" value="XM_013898115.1"/>
</dbReference>
<feature type="compositionally biased region" description="Low complexity" evidence="3">
    <location>
        <begin position="562"/>
        <end position="581"/>
    </location>
</feature>
<dbReference type="eggNOG" id="KOG0504">
    <property type="taxonomic scope" value="Eukaryota"/>
</dbReference>
<sequence length="1337" mass="140867">MAHSAPVPSAPPPSECILTWASAQDVEPDDVVGLAPVRHAEALPWNDALPFAANVATIAAALGDPRSVDDIRVFCRDLPVLPRASPEPLGVALYFRQYLDASNVREVLDSLRRHAAAATLTLVSPPDHRAAIWIAALERSVRAPPGDLASLLFGLARAIDDDSACAMHLVEMGAPAVLVDLLPKLVGNALAHALTALARIAALPVGAAQLRRLRPQILALGLDALASQPSPGVATAVLDTLASLAVADTAFAATVASQLTALPDAAAAIRAALTESSPALVVVELANALLRSATDATGRAALLSAVLDPVGTVIPAVQRAAARTSSRELRLELQALETLATAARAASGPLSLAPSPKSVALQTSSELARERERQRQREDELMERIRQLEAERRDRDRAMLTQPPPPPPPPPATMPSPPQPSPLMQRQDSPAPPRDSGFARSLQLSHAMDDGVLRVTAGETFIDSSFSPQSRSREAESLLADPDNVRLGLAAVDEDVVGMLFDDASTPNSVDHPAADGRDTARTPPPQPPSAAVTPRARTPSFTDSLRGARSPSISPVKRVEPFSLSSFSPTTSPPSWSSPLRGPEPEPAELSRSYAETSARLADLNAQIASFEGDVTRLVHTLPRRDVTEPLQTVPVLERRPPLIKTATRPQATAPAAGSSAEWRRELTRTSGLSFTAITPDASPVTAVAITPPPPPPSPPPPPLDIDNILGSAGEARASLAARSAEISDAYATVQGTRPAPTRKPILSLSQQKEANAALLNSKLSVVAQVAHAARARRARDETRRRLAREVPGTESLADRFDAAAQTYPHYIGDGALDRHRTASPPPPPSLSRTRETASIRDLAARLDVPWFKVKTRVVPDQIFSSTAFAIGQGVVLTDFPVEIVQLIAFASKVLTAEDMVALGMTCKTLYRMILGNEYGRDKVYAAMGLMWCVDHAHVRSALWATDEVIGQVPPPGALTISHTFGTLARLGVTRRTTTGTTVGLSESEGGQWRRRLTELAQLAAADLRELLVAGAAVGAVGAVETVRAVLAMPAAEVTAMLSRALVAAANAGAAEVVRMLVAMPETDVGWSNNAAIVWACNSGHAAVVAELLNATAVDVQFDSGYPLRWAAEFGHVDILRRLLADGRVDPGVLDNYALRWAARSGHASAVAELLADPRVDPRADNSAALRTAARAGRGQVVELLLADGRVDVAANGWQAANWAIANGCMDVVRTLVAAAPETQFEPRTLVSAARIGSDAAVAFLLDAGLGGAGEAVGKAIGVAASSGHAAVLRLLLVWSTAETEEREHFAIERAATRGYLECVQLLLEHASAESLSKLDAALHTAAVRGHVPVVR</sequence>
<feature type="compositionally biased region" description="Pro residues" evidence="3">
    <location>
        <begin position="402"/>
        <end position="421"/>
    </location>
</feature>
<dbReference type="SUPFAM" id="SSF48403">
    <property type="entry name" value="Ankyrin repeat"/>
    <property type="match status" value="1"/>
</dbReference>
<feature type="region of interest" description="Disordered" evidence="3">
    <location>
        <begin position="347"/>
        <end position="438"/>
    </location>
</feature>
<evidence type="ECO:0008006" key="6">
    <source>
        <dbReference type="Google" id="ProtNLM"/>
    </source>
</evidence>
<dbReference type="PANTHER" id="PTHR24198">
    <property type="entry name" value="ANKYRIN REPEAT AND PROTEIN KINASE DOMAIN-CONTAINING PROTEIN"/>
    <property type="match status" value="1"/>
</dbReference>
<evidence type="ECO:0000256" key="3">
    <source>
        <dbReference type="SAM" id="MobiDB-lite"/>
    </source>
</evidence>
<dbReference type="EMBL" id="GL349491">
    <property type="protein sequence ID" value="KNC54554.1"/>
    <property type="molecule type" value="Genomic_DNA"/>
</dbReference>
<organism evidence="4 5">
    <name type="scientific">Thecamonas trahens ATCC 50062</name>
    <dbReference type="NCBI Taxonomy" id="461836"/>
    <lineage>
        <taxon>Eukaryota</taxon>
        <taxon>Apusozoa</taxon>
        <taxon>Apusomonadida</taxon>
        <taxon>Apusomonadidae</taxon>
        <taxon>Thecamonas</taxon>
    </lineage>
</organism>
<feature type="region of interest" description="Disordered" evidence="3">
    <location>
        <begin position="816"/>
        <end position="836"/>
    </location>
</feature>
<protein>
    <recommendedName>
        <fullName evidence="6">Ankyrin repeat protein</fullName>
    </recommendedName>
</protein>
<accession>A0A0L0DQG9</accession>
<dbReference type="Proteomes" id="UP000054408">
    <property type="component" value="Unassembled WGS sequence"/>
</dbReference>
<gene>
    <name evidence="4" type="ORF">AMSG_10402</name>
</gene>
<dbReference type="InterPro" id="IPR036770">
    <property type="entry name" value="Ankyrin_rpt-contain_sf"/>
</dbReference>
<reference evidence="4 5" key="1">
    <citation type="submission" date="2010-05" db="EMBL/GenBank/DDBJ databases">
        <title>The Genome Sequence of Thecamonas trahens ATCC 50062.</title>
        <authorList>
            <consortium name="The Broad Institute Genome Sequencing Platform"/>
            <person name="Russ C."/>
            <person name="Cuomo C."/>
            <person name="Shea T."/>
            <person name="Young S.K."/>
            <person name="Zeng Q."/>
            <person name="Koehrsen M."/>
            <person name="Haas B."/>
            <person name="Borodovsky M."/>
            <person name="Guigo R."/>
            <person name="Alvarado L."/>
            <person name="Berlin A."/>
            <person name="Bochicchio J."/>
            <person name="Borenstein D."/>
            <person name="Chapman S."/>
            <person name="Chen Z."/>
            <person name="Freedman E."/>
            <person name="Gellesch M."/>
            <person name="Goldberg J."/>
            <person name="Griggs A."/>
            <person name="Gujja S."/>
            <person name="Heilman E."/>
            <person name="Heiman D."/>
            <person name="Hepburn T."/>
            <person name="Howarth C."/>
            <person name="Jen D."/>
            <person name="Larson L."/>
            <person name="Mehta T."/>
            <person name="Park D."/>
            <person name="Pearson M."/>
            <person name="Roberts A."/>
            <person name="Saif S."/>
            <person name="Shenoy N."/>
            <person name="Sisk P."/>
            <person name="Stolte C."/>
            <person name="Sykes S."/>
            <person name="Thomson T."/>
            <person name="Walk T."/>
            <person name="White J."/>
            <person name="Yandava C."/>
            <person name="Burger G."/>
            <person name="Gray M.W."/>
            <person name="Holland P.W.H."/>
            <person name="King N."/>
            <person name="Lang F.B.F."/>
            <person name="Roger A.J."/>
            <person name="Ruiz-Trillo I."/>
            <person name="Lander E."/>
            <person name="Nusbaum C."/>
        </authorList>
    </citation>
    <scope>NUCLEOTIDE SEQUENCE [LARGE SCALE GENOMIC DNA]</scope>
    <source>
        <strain evidence="4 5">ATCC 50062</strain>
    </source>
</reference>
<evidence type="ECO:0000313" key="5">
    <source>
        <dbReference type="Proteomes" id="UP000054408"/>
    </source>
</evidence>
<evidence type="ECO:0000256" key="2">
    <source>
        <dbReference type="ARBA" id="ARBA00023043"/>
    </source>
</evidence>
<name>A0A0L0DQG9_THETB</name>
<feature type="compositionally biased region" description="Basic and acidic residues" evidence="3">
    <location>
        <begin position="367"/>
        <end position="398"/>
    </location>
</feature>
<evidence type="ECO:0000256" key="1">
    <source>
        <dbReference type="ARBA" id="ARBA00022737"/>
    </source>
</evidence>
<dbReference type="OMA" id="DDSACAM"/>
<keyword evidence="5" id="KW-1185">Reference proteome</keyword>
<dbReference type="OrthoDB" id="426293at2759"/>
<evidence type="ECO:0000313" key="4">
    <source>
        <dbReference type="EMBL" id="KNC54554.1"/>
    </source>
</evidence>
<feature type="region of interest" description="Disordered" evidence="3">
    <location>
        <begin position="503"/>
        <end position="595"/>
    </location>
</feature>
<dbReference type="InterPro" id="IPR002110">
    <property type="entry name" value="Ankyrin_rpt"/>
</dbReference>
<proteinExistence type="predicted"/>
<keyword evidence="1" id="KW-0677">Repeat</keyword>
<dbReference type="Gene3D" id="1.25.40.20">
    <property type="entry name" value="Ankyrin repeat-containing domain"/>
    <property type="match status" value="3"/>
</dbReference>
<keyword evidence="2" id="KW-0040">ANK repeat</keyword>
<dbReference type="PANTHER" id="PTHR24198:SF165">
    <property type="entry name" value="ANKYRIN REPEAT-CONTAINING PROTEIN-RELATED"/>
    <property type="match status" value="1"/>
</dbReference>